<evidence type="ECO:0000313" key="2">
    <source>
        <dbReference type="Proteomes" id="UP000595254"/>
    </source>
</evidence>
<reference evidence="1 2" key="1">
    <citation type="submission" date="2021-01" db="EMBL/GenBank/DDBJ databases">
        <title>FDA dAtabase for Regulatory Grade micrObial Sequences (FDA-ARGOS): Supporting development and validation of Infectious Disease Dx tests.</title>
        <authorList>
            <person name="Nelson B."/>
            <person name="Plummer A."/>
            <person name="Tallon L."/>
            <person name="Sadzewicz L."/>
            <person name="Zhao X."/>
            <person name="Boylan J."/>
            <person name="Ott S."/>
            <person name="Bowen H."/>
            <person name="Vavikolanu K."/>
            <person name="Mehta A."/>
            <person name="Aluvathingal J."/>
            <person name="Nadendla S."/>
            <person name="Myers T."/>
            <person name="Yan Y."/>
            <person name="Sichtig H."/>
        </authorList>
    </citation>
    <scope>NUCLEOTIDE SEQUENCE [LARGE SCALE GENOMIC DNA]</scope>
    <source>
        <strain evidence="1 2">FDAARGOS_1161</strain>
    </source>
</reference>
<keyword evidence="2" id="KW-1185">Reference proteome</keyword>
<sequence length="235" mass="27821">MQVIVDESLGIPQEYLDPSVIIRKTKLKKDKTLTDYFSKEKQSFFYRTLPVLSRTQEEELEEAGEWFSKHKEILYIYDSFTTDTGVLKRLKNWNFPNNRLITVDGANNRAYVIHLLKSKNEREELLTLIFMDTQTFTISSYPNYKKKSKYFKLVRKINKYFYLIDHSSNELIAKGTKEELMDKIDQLYPSKISIIASPRYLNIEKRDSEIYKINEHSLPYSSDNIDILIMNQPNS</sequence>
<organism evidence="1 2">
    <name type="scientific">Peribacillus psychrosaccharolyticus</name>
    <name type="common">Bacillus psychrosaccharolyticus</name>
    <dbReference type="NCBI Taxonomy" id="1407"/>
    <lineage>
        <taxon>Bacteria</taxon>
        <taxon>Bacillati</taxon>
        <taxon>Bacillota</taxon>
        <taxon>Bacilli</taxon>
        <taxon>Bacillales</taxon>
        <taxon>Bacillaceae</taxon>
        <taxon>Peribacillus</taxon>
    </lineage>
</organism>
<evidence type="ECO:0000313" key="1">
    <source>
        <dbReference type="EMBL" id="QQS98577.1"/>
    </source>
</evidence>
<name>A0A974NIX8_PERPY</name>
<dbReference type="Proteomes" id="UP000595254">
    <property type="component" value="Chromosome"/>
</dbReference>
<dbReference type="RefSeq" id="WP_040372350.1">
    <property type="nucleotide sequence ID" value="NZ_CP068053.1"/>
</dbReference>
<dbReference type="AlphaFoldDB" id="A0A974NIX8"/>
<proteinExistence type="predicted"/>
<protein>
    <submittedName>
        <fullName evidence="1">Uncharacterized protein</fullName>
    </submittedName>
</protein>
<gene>
    <name evidence="1" type="ORF">I6J18_12525</name>
</gene>
<accession>A0A974NIX8</accession>
<dbReference type="EMBL" id="CP068053">
    <property type="protein sequence ID" value="QQS98577.1"/>
    <property type="molecule type" value="Genomic_DNA"/>
</dbReference>
<dbReference type="KEGG" id="ppsr:I6J18_12525"/>